<dbReference type="Proteomes" id="UP000188820">
    <property type="component" value="Unassembled WGS sequence"/>
</dbReference>
<evidence type="ECO:0000256" key="4">
    <source>
        <dbReference type="ARBA" id="ARBA00022496"/>
    </source>
</evidence>
<keyword evidence="5" id="KW-0732">Signal</keyword>
<evidence type="ECO:0000256" key="3">
    <source>
        <dbReference type="ARBA" id="ARBA00022448"/>
    </source>
</evidence>
<dbReference type="PROSITE" id="PS50983">
    <property type="entry name" value="FE_B12_PBP"/>
    <property type="match status" value="1"/>
</dbReference>
<evidence type="ECO:0000313" key="7">
    <source>
        <dbReference type="EMBL" id="OOF69657.1"/>
    </source>
</evidence>
<sequence>MVATLDWTIAETLIAMNSAPIAIGDAIAYQRWVGKPSLPNNTIDLGIRLQPNLEQIWILSQQFNNRSLQFINSDFYTSISSRLENIVPVHVVNFHRTNDAWQNLIDATQEIAILINNPQAAQILFQNYQKAIAKLRPLAKVFIQRPVILAQFIDTRHLRIYAENSVLGNVLKQLGFNNAWQGNYNKWGFETVSITELAKFPTNSRFIIIKPYPANIKTALHYNTLWQHLSLTQDPLILPAVWTFGGIPSAQRFAEILLERLQKGGEEW</sequence>
<dbReference type="EMBL" id="MLAA01000025">
    <property type="protein sequence ID" value="OOF69657.1"/>
    <property type="molecule type" value="Genomic_DNA"/>
</dbReference>
<evidence type="ECO:0000256" key="2">
    <source>
        <dbReference type="ARBA" id="ARBA00008814"/>
    </source>
</evidence>
<keyword evidence="4" id="KW-0406">Ion transport</keyword>
<dbReference type="PANTHER" id="PTHR30532">
    <property type="entry name" value="IRON III DICITRATE-BINDING PERIPLASMIC PROTEIN"/>
    <property type="match status" value="1"/>
</dbReference>
<dbReference type="PRINTS" id="PR01715">
    <property type="entry name" value="FERRIBNDNGPP"/>
</dbReference>
<proteinExistence type="inferred from homology"/>
<dbReference type="SUPFAM" id="SSF53807">
    <property type="entry name" value="Helical backbone' metal receptor"/>
    <property type="match status" value="1"/>
</dbReference>
<dbReference type="PANTHER" id="PTHR30532:SF1">
    <property type="entry name" value="IRON(3+)-HYDROXAMATE-BINDING PROTEIN FHUD"/>
    <property type="match status" value="1"/>
</dbReference>
<dbReference type="Pfam" id="PF01497">
    <property type="entry name" value="Peripla_BP_2"/>
    <property type="match status" value="1"/>
</dbReference>
<evidence type="ECO:0000256" key="5">
    <source>
        <dbReference type="ARBA" id="ARBA00022729"/>
    </source>
</evidence>
<dbReference type="Gene3D" id="3.40.50.1980">
    <property type="entry name" value="Nitrogenase molybdenum iron protein domain"/>
    <property type="match status" value="2"/>
</dbReference>
<dbReference type="InterPro" id="IPR051313">
    <property type="entry name" value="Bact_iron-sidero_bind"/>
</dbReference>
<keyword evidence="3" id="KW-0813">Transport</keyword>
<keyword evidence="4" id="KW-0410">Iron transport</keyword>
<evidence type="ECO:0000256" key="1">
    <source>
        <dbReference type="ARBA" id="ARBA00004196"/>
    </source>
</evidence>
<organism evidence="7 8">
    <name type="scientific">Rodentibacter caecimuris</name>
    <dbReference type="NCBI Taxonomy" id="1796644"/>
    <lineage>
        <taxon>Bacteria</taxon>
        <taxon>Pseudomonadati</taxon>
        <taxon>Pseudomonadota</taxon>
        <taxon>Gammaproteobacteria</taxon>
        <taxon>Pasteurellales</taxon>
        <taxon>Pasteurellaceae</taxon>
        <taxon>Rodentibacter</taxon>
    </lineage>
</organism>
<name>A0ABX3KWS8_9PAST</name>
<evidence type="ECO:0000259" key="6">
    <source>
        <dbReference type="PROSITE" id="PS50983"/>
    </source>
</evidence>
<comment type="similarity">
    <text evidence="2">Belongs to the bacterial solute-binding protein 8 family.</text>
</comment>
<keyword evidence="4" id="KW-0408">Iron</keyword>
<accession>A0ABX3KWS8</accession>
<comment type="caution">
    <text evidence="7">The sequence shown here is derived from an EMBL/GenBank/DDBJ whole genome shotgun (WGS) entry which is preliminary data.</text>
</comment>
<comment type="subcellular location">
    <subcellularLocation>
        <location evidence="1">Cell envelope</location>
    </subcellularLocation>
</comment>
<keyword evidence="8" id="KW-1185">Reference proteome</keyword>
<reference evidence="7 8" key="1">
    <citation type="submission" date="2016-10" db="EMBL/GenBank/DDBJ databases">
        <title>Rodentibacter gen. nov. and new species.</title>
        <authorList>
            <person name="Christensen H."/>
        </authorList>
    </citation>
    <scope>NUCLEOTIDE SEQUENCE [LARGE SCALE GENOMIC DNA]</scope>
    <source>
        <strain evidence="7 8">1998236014</strain>
    </source>
</reference>
<gene>
    <name evidence="7" type="ORF">BKG89_06065</name>
</gene>
<evidence type="ECO:0000313" key="8">
    <source>
        <dbReference type="Proteomes" id="UP000188820"/>
    </source>
</evidence>
<feature type="domain" description="Fe/B12 periplasmic-binding" evidence="6">
    <location>
        <begin position="1"/>
        <end position="265"/>
    </location>
</feature>
<protein>
    <submittedName>
        <fullName evidence="7">Iron ABC transporter substrate-binding protein</fullName>
    </submittedName>
</protein>
<dbReference type="InterPro" id="IPR002491">
    <property type="entry name" value="ABC_transptr_periplasmic_BD"/>
</dbReference>